<evidence type="ECO:0000256" key="3">
    <source>
        <dbReference type="ARBA" id="ARBA00022694"/>
    </source>
</evidence>
<dbReference type="InterPro" id="IPR028884">
    <property type="entry name" value="Trm82"/>
</dbReference>
<evidence type="ECO:0000256" key="4">
    <source>
        <dbReference type="ARBA" id="ARBA00022737"/>
    </source>
</evidence>
<dbReference type="SMART" id="SM00320">
    <property type="entry name" value="WD40"/>
    <property type="match status" value="3"/>
</dbReference>
<evidence type="ECO:0000256" key="5">
    <source>
        <dbReference type="ARBA" id="ARBA00023242"/>
    </source>
</evidence>
<dbReference type="GO" id="GO:0043527">
    <property type="term" value="C:tRNA methyltransferase complex"/>
    <property type="evidence" value="ECO:0007669"/>
    <property type="project" value="TreeGrafter"/>
</dbReference>
<dbReference type="PANTHER" id="PTHR16288:SF0">
    <property type="entry name" value="TRNA (GUANINE-N(7)-)-METHYLTRANSFERASE NON-CATALYTIC SUBUNIT WDR4"/>
    <property type="match status" value="1"/>
</dbReference>
<dbReference type="VEuPathDB" id="VectorBase:AEPI001096"/>
<dbReference type="GO" id="GO:0005829">
    <property type="term" value="C:cytosol"/>
    <property type="evidence" value="ECO:0007669"/>
    <property type="project" value="TreeGrafter"/>
</dbReference>
<evidence type="ECO:0000256" key="1">
    <source>
        <dbReference type="ARBA" id="ARBA00004123"/>
    </source>
</evidence>
<evidence type="ECO:0000256" key="6">
    <source>
        <dbReference type="ARBA" id="ARBA00093337"/>
    </source>
</evidence>
<dbReference type="UniPathway" id="UPA00989"/>
<keyword evidence="3 8" id="KW-0819">tRNA processing</keyword>
<comment type="function">
    <text evidence="6">Required for the Mettl1-dependent formation of N(7)-methylguanine at position 46 (m7G46) in tRNA. In the Mettl1-wuho methyltransferase complex, it is required to stabilize and induce conformational changes of the catalytic subunit. Required for binding of nanos mRNA and repression of translation by the mei-P26-bgcn-bam-sxl complex. May cooperate with mei-P26 and nanos to derepress the BMP signaling pathway. May cooperate with mei-P26 to suppress expression of a subset of microRNAs. May cooperate with mei-P26 to regulate bam expression levels in germline cells during gametogenesis. Required to promote mitosis to meiosis transition during gametogenesis. May regulate germline cell division in part by regulating ribosome biogenesis.</text>
</comment>
<dbReference type="STRING" id="199890.A0A182P2G2"/>
<feature type="repeat" description="WD" evidence="9">
    <location>
        <begin position="186"/>
        <end position="226"/>
    </location>
</feature>
<sequence>MYDLKVYSSYIVTAIKDKVVFFSAESGAVLHEIIIEQKAPAKDSNNDKQSKAPPANVVTFEYCSTAKVLVVSLSDKTLQCYQLCDNEPGRLKSKPLGENAFSTPRTIVCMKFAPKHGVLFGTDKSDCFELDVLGRSEQTSKWILGHMSQILALAISEDERFIITGDRDEKIKVSSYPDCYNIECFCLGHFEYVAGIEVISSDKLISASGDRTLRLWDFTVGKEMCKLTLKEPALALTTQKVADSDTVLCAMRSYAQNKVEVAIVSYDKPEASLVYDNLTIAEGLTILSVAFSAPLQLMLLTMEKESKRVSLLVYDFCVEQKHFMAHSGHPLTKNFEHQFNGVTIELERDYSTLFKHTCDNLTEYFERKKIKMETKKKSK</sequence>
<dbReference type="GO" id="GO:0005634">
    <property type="term" value="C:nucleus"/>
    <property type="evidence" value="ECO:0007669"/>
    <property type="project" value="UniProtKB-SubCell"/>
</dbReference>
<comment type="subunit">
    <text evidence="7">Forms a heterodimer with the catalytic subunit Mettl1. Interacts with mei-P26 and weakly interacts with bgcn; required for the function or formation of the mei-P26-bgcn-bam-sxl complex. Interacts with nanos; may be involved in mei-P26-dependent derepression of the BMP signaling pathway. Interacts with Myc; the interaction may be mediated by mei-P26 and may be involved in the regulation of ribosome biogenesis.</text>
</comment>
<evidence type="ECO:0000313" key="10">
    <source>
        <dbReference type="EnsemblMetazoa" id="AEPI001096-PA"/>
    </source>
</evidence>
<organism evidence="10 11">
    <name type="scientific">Anopheles epiroticus</name>
    <dbReference type="NCBI Taxonomy" id="199890"/>
    <lineage>
        <taxon>Eukaryota</taxon>
        <taxon>Metazoa</taxon>
        <taxon>Ecdysozoa</taxon>
        <taxon>Arthropoda</taxon>
        <taxon>Hexapoda</taxon>
        <taxon>Insecta</taxon>
        <taxon>Pterygota</taxon>
        <taxon>Neoptera</taxon>
        <taxon>Endopterygota</taxon>
        <taxon>Diptera</taxon>
        <taxon>Nematocera</taxon>
        <taxon>Culicoidea</taxon>
        <taxon>Culicidae</taxon>
        <taxon>Anophelinae</taxon>
        <taxon>Anopheles</taxon>
    </lineage>
</organism>
<comment type="pathway">
    <text evidence="8">tRNA modification; N(7)-methylguanine-tRNA biosynthesis.</text>
</comment>
<dbReference type="HAMAP" id="MF_03056">
    <property type="entry name" value="TRM82"/>
    <property type="match status" value="1"/>
</dbReference>
<reference evidence="11" key="1">
    <citation type="submission" date="2013-03" db="EMBL/GenBank/DDBJ databases">
        <title>The Genome Sequence of Anopheles epiroticus epiroticus2.</title>
        <authorList>
            <consortium name="The Broad Institute Genomics Platform"/>
            <person name="Neafsey D.E."/>
            <person name="Howell P."/>
            <person name="Walker B."/>
            <person name="Young S.K."/>
            <person name="Zeng Q."/>
            <person name="Gargeya S."/>
            <person name="Fitzgerald M."/>
            <person name="Haas B."/>
            <person name="Abouelleil A."/>
            <person name="Allen A.W."/>
            <person name="Alvarado L."/>
            <person name="Arachchi H.M."/>
            <person name="Berlin A.M."/>
            <person name="Chapman S.B."/>
            <person name="Gainer-Dewar J."/>
            <person name="Goldberg J."/>
            <person name="Griggs A."/>
            <person name="Gujja S."/>
            <person name="Hansen M."/>
            <person name="Howarth C."/>
            <person name="Imamovic A."/>
            <person name="Ireland A."/>
            <person name="Larimer J."/>
            <person name="McCowan C."/>
            <person name="Murphy C."/>
            <person name="Pearson M."/>
            <person name="Poon T.W."/>
            <person name="Priest M."/>
            <person name="Roberts A."/>
            <person name="Saif S."/>
            <person name="Shea T."/>
            <person name="Sisk P."/>
            <person name="Sykes S."/>
            <person name="Wortman J."/>
            <person name="Nusbaum C."/>
            <person name="Birren B."/>
        </authorList>
    </citation>
    <scope>NUCLEOTIDE SEQUENCE [LARGE SCALE GENOMIC DNA]</scope>
    <source>
        <strain evidence="11">Epiroticus2</strain>
    </source>
</reference>
<evidence type="ECO:0000256" key="7">
    <source>
        <dbReference type="ARBA" id="ARBA00093542"/>
    </source>
</evidence>
<protein>
    <submittedName>
        <fullName evidence="10">tRNA (guanine-N(7)-)-methyltransferase non-catalytic subunit wuho</fullName>
    </submittedName>
</protein>
<dbReference type="PANTHER" id="PTHR16288">
    <property type="entry name" value="WD40 REPEAT PROTEIN 4"/>
    <property type="match status" value="1"/>
</dbReference>
<feature type="repeat" description="WD" evidence="9">
    <location>
        <begin position="143"/>
        <end position="173"/>
    </location>
</feature>
<accession>A0A182P2G2</accession>
<evidence type="ECO:0000313" key="11">
    <source>
        <dbReference type="Proteomes" id="UP000075885"/>
    </source>
</evidence>
<dbReference type="SUPFAM" id="SSF50978">
    <property type="entry name" value="WD40 repeat-like"/>
    <property type="match status" value="1"/>
</dbReference>
<dbReference type="EnsemblMetazoa" id="AEPI001096-RA">
    <property type="protein sequence ID" value="AEPI001096-PA"/>
    <property type="gene ID" value="AEPI001096"/>
</dbReference>
<evidence type="ECO:0000256" key="2">
    <source>
        <dbReference type="ARBA" id="ARBA00022574"/>
    </source>
</evidence>
<dbReference type="InterPro" id="IPR001680">
    <property type="entry name" value="WD40_rpt"/>
</dbReference>
<reference evidence="10" key="2">
    <citation type="submission" date="2020-05" db="UniProtKB">
        <authorList>
            <consortium name="EnsemblMetazoa"/>
        </authorList>
    </citation>
    <scope>IDENTIFICATION</scope>
    <source>
        <strain evidence="10">Epiroticus2</strain>
    </source>
</reference>
<keyword evidence="11" id="KW-1185">Reference proteome</keyword>
<dbReference type="GO" id="GO:0106004">
    <property type="term" value="P:tRNA (guanine-N7)-methylation"/>
    <property type="evidence" value="ECO:0007669"/>
    <property type="project" value="UniProtKB-UniRule"/>
</dbReference>
<dbReference type="InterPro" id="IPR036322">
    <property type="entry name" value="WD40_repeat_dom_sf"/>
</dbReference>
<keyword evidence="5 8" id="KW-0539">Nucleus</keyword>
<keyword evidence="4 8" id="KW-0677">Repeat</keyword>
<evidence type="ECO:0000256" key="9">
    <source>
        <dbReference type="PROSITE-ProRule" id="PRU00221"/>
    </source>
</evidence>
<dbReference type="Proteomes" id="UP000075885">
    <property type="component" value="Unassembled WGS sequence"/>
</dbReference>
<comment type="subcellular location">
    <subcellularLocation>
        <location evidence="1 8">Nucleus</location>
    </subcellularLocation>
</comment>
<dbReference type="AlphaFoldDB" id="A0A182P2G2"/>
<proteinExistence type="inferred from homology"/>
<comment type="function">
    <text evidence="8">Required for the formation of N(7)-methylguanine at position 46 (m7G46) in tRNA. In the complex, it is required to stabilize and induce conformational changes of the catalytic subunit.</text>
</comment>
<evidence type="ECO:0000256" key="8">
    <source>
        <dbReference type="HAMAP-Rule" id="MF_03056"/>
    </source>
</evidence>
<name>A0A182P2G2_9DIPT</name>
<dbReference type="Gene3D" id="2.130.10.10">
    <property type="entry name" value="YVTN repeat-like/Quinoprotein amine dehydrogenase"/>
    <property type="match status" value="1"/>
</dbReference>
<comment type="similarity">
    <text evidence="8">Belongs to the WD repeat TRM82 family.</text>
</comment>
<dbReference type="Pfam" id="PF00400">
    <property type="entry name" value="WD40"/>
    <property type="match status" value="2"/>
</dbReference>
<dbReference type="PROSITE" id="PS50082">
    <property type="entry name" value="WD_REPEATS_2"/>
    <property type="match status" value="2"/>
</dbReference>
<keyword evidence="2 8" id="KW-0853">WD repeat</keyword>
<dbReference type="InterPro" id="IPR015943">
    <property type="entry name" value="WD40/YVTN_repeat-like_dom_sf"/>
</dbReference>